<proteinExistence type="predicted"/>
<dbReference type="EMBL" id="FWXF01000014">
    <property type="protein sequence ID" value="SMC25626.1"/>
    <property type="molecule type" value="Genomic_DNA"/>
</dbReference>
<reference evidence="2 3" key="1">
    <citation type="submission" date="2017-04" db="EMBL/GenBank/DDBJ databases">
        <authorList>
            <person name="Afonso C.L."/>
            <person name="Miller P.J."/>
            <person name="Scott M.A."/>
            <person name="Spackman E."/>
            <person name="Goraichik I."/>
            <person name="Dimitrov K.M."/>
            <person name="Suarez D.L."/>
            <person name="Swayne D.E."/>
        </authorList>
    </citation>
    <scope>NUCLEOTIDE SEQUENCE [LARGE SCALE GENOMIC DNA]</scope>
    <source>
        <strain evidence="2 3">DSM 13146</strain>
    </source>
</reference>
<evidence type="ECO:0000256" key="1">
    <source>
        <dbReference type="ARBA" id="ARBA00023125"/>
    </source>
</evidence>
<dbReference type="STRING" id="1121390.SAMN02746041_02394"/>
<dbReference type="SUPFAM" id="SSF46785">
    <property type="entry name" value="Winged helix' DNA-binding domain"/>
    <property type="match status" value="1"/>
</dbReference>
<dbReference type="GO" id="GO:0005829">
    <property type="term" value="C:cytosol"/>
    <property type="evidence" value="ECO:0007669"/>
    <property type="project" value="TreeGrafter"/>
</dbReference>
<dbReference type="PROSITE" id="PS51197">
    <property type="entry name" value="HTH_RRF2_2"/>
    <property type="match status" value="1"/>
</dbReference>
<dbReference type="PANTHER" id="PTHR33221:SF5">
    <property type="entry name" value="HTH-TYPE TRANSCRIPTIONAL REGULATOR ISCR"/>
    <property type="match status" value="1"/>
</dbReference>
<dbReference type="InterPro" id="IPR036388">
    <property type="entry name" value="WH-like_DNA-bd_sf"/>
</dbReference>
<dbReference type="Proteomes" id="UP000192783">
    <property type="component" value="Unassembled WGS sequence"/>
</dbReference>
<dbReference type="GO" id="GO:0003700">
    <property type="term" value="F:DNA-binding transcription factor activity"/>
    <property type="evidence" value="ECO:0007669"/>
    <property type="project" value="TreeGrafter"/>
</dbReference>
<gene>
    <name evidence="2" type="ORF">SAMN02746041_02394</name>
</gene>
<dbReference type="Pfam" id="PF02082">
    <property type="entry name" value="Rrf2"/>
    <property type="match status" value="1"/>
</dbReference>
<evidence type="ECO:0000313" key="2">
    <source>
        <dbReference type="EMBL" id="SMC25626.1"/>
    </source>
</evidence>
<dbReference type="NCBIfam" id="TIGR00738">
    <property type="entry name" value="rrf2_super"/>
    <property type="match status" value="1"/>
</dbReference>
<evidence type="ECO:0000313" key="3">
    <source>
        <dbReference type="Proteomes" id="UP000192783"/>
    </source>
</evidence>
<dbReference type="AlphaFoldDB" id="A0A1W1XP08"/>
<keyword evidence="1" id="KW-0238">DNA-binding</keyword>
<dbReference type="RefSeq" id="WP_212636924.1">
    <property type="nucleotide sequence ID" value="NZ_FWXF01000014.1"/>
</dbReference>
<dbReference type="InterPro" id="IPR000944">
    <property type="entry name" value="Tscrpt_reg_Rrf2"/>
</dbReference>
<dbReference type="Gene3D" id="1.10.10.10">
    <property type="entry name" value="Winged helix-like DNA-binding domain superfamily/Winged helix DNA-binding domain"/>
    <property type="match status" value="1"/>
</dbReference>
<protein>
    <submittedName>
        <fullName evidence="2">Transcriptional regulator, BadM/Rrf2 family</fullName>
    </submittedName>
</protein>
<accession>A0A1W1XP08</accession>
<dbReference type="InterPro" id="IPR036390">
    <property type="entry name" value="WH_DNA-bd_sf"/>
</dbReference>
<organism evidence="2 3">
    <name type="scientific">Desulfacinum hydrothermale DSM 13146</name>
    <dbReference type="NCBI Taxonomy" id="1121390"/>
    <lineage>
        <taxon>Bacteria</taxon>
        <taxon>Pseudomonadati</taxon>
        <taxon>Thermodesulfobacteriota</taxon>
        <taxon>Syntrophobacteria</taxon>
        <taxon>Syntrophobacterales</taxon>
        <taxon>Syntrophobacteraceae</taxon>
        <taxon>Desulfacinum</taxon>
    </lineage>
</organism>
<keyword evidence="3" id="KW-1185">Reference proteome</keyword>
<dbReference type="GO" id="GO:0003677">
    <property type="term" value="F:DNA binding"/>
    <property type="evidence" value="ECO:0007669"/>
    <property type="project" value="UniProtKB-KW"/>
</dbReference>
<dbReference type="PANTHER" id="PTHR33221">
    <property type="entry name" value="WINGED HELIX-TURN-HELIX TRANSCRIPTIONAL REGULATOR, RRF2 FAMILY"/>
    <property type="match status" value="1"/>
</dbReference>
<sequence length="166" mass="18496">MVKLSTKSRYGTRLVLDLARHYGEGPIQLSDIAARQQVSLKYLEQIVIPLKRAGLVESIRGSRGGHLLKVAPHEITVAQIVSLFEGDLWLTECVRNPESCYRSPSCVTRKVWKKASEAALGTLEDYTFQDLLQMEDELAEERREAPIGREASPLLPRSATKCGSVC</sequence>
<name>A0A1W1XP08_9BACT</name>